<feature type="compositionally biased region" description="Low complexity" evidence="1">
    <location>
        <begin position="21"/>
        <end position="31"/>
    </location>
</feature>
<evidence type="ECO:0000256" key="1">
    <source>
        <dbReference type="SAM" id="MobiDB-lite"/>
    </source>
</evidence>
<organism evidence="2 3">
    <name type="scientific">Gardnerella pickettii JCP7719</name>
    <dbReference type="NCBI Taxonomy" id="1261061"/>
    <lineage>
        <taxon>Bacteria</taxon>
        <taxon>Bacillati</taxon>
        <taxon>Actinomycetota</taxon>
        <taxon>Actinomycetes</taxon>
        <taxon>Bifidobacteriales</taxon>
        <taxon>Bifidobacteriaceae</taxon>
        <taxon>Gardnerella</taxon>
        <taxon>Gardnerella pickettii</taxon>
    </lineage>
</organism>
<dbReference type="EMBL" id="ATJO01000082">
    <property type="protein sequence ID" value="EPI50318.1"/>
    <property type="molecule type" value="Genomic_DNA"/>
</dbReference>
<dbReference type="AlphaFoldDB" id="S4GLK9"/>
<dbReference type="Proteomes" id="UP000014601">
    <property type="component" value="Unassembled WGS sequence"/>
</dbReference>
<evidence type="ECO:0000313" key="3">
    <source>
        <dbReference type="Proteomes" id="UP000014601"/>
    </source>
</evidence>
<gene>
    <name evidence="2" type="ORF">HMPREF1576_01040</name>
</gene>
<feature type="non-terminal residue" evidence="2">
    <location>
        <position position="94"/>
    </location>
</feature>
<sequence length="94" mass="10220">MILDRHNRLNLAELYASLQGASDGGAQDASATNAPAAEKSQATADEKSAQKSSIKSETPHLPPDQMDEFVNMMQVYEGAMYEISTKLEILDGEF</sequence>
<reference evidence="2 3" key="1">
    <citation type="submission" date="2013-06" db="EMBL/GenBank/DDBJ databases">
        <authorList>
            <person name="Weinstock G."/>
            <person name="Sodergren E."/>
            <person name="Lobos E.A."/>
            <person name="Fulton L."/>
            <person name="Fulton R."/>
            <person name="Courtney L."/>
            <person name="Fronick C."/>
            <person name="O'Laughlin M."/>
            <person name="Godfrey J."/>
            <person name="Wilson R.M."/>
            <person name="Miner T."/>
            <person name="Farmer C."/>
            <person name="Delehaunty K."/>
            <person name="Cordes M."/>
            <person name="Minx P."/>
            <person name="Tomlinson C."/>
            <person name="Chen J."/>
            <person name="Wollam A."/>
            <person name="Pepin K.H."/>
            <person name="Bhonagiri V."/>
            <person name="Zhang X."/>
            <person name="Warren W."/>
            <person name="Mitreva M."/>
            <person name="Mardis E.R."/>
            <person name="Wilson R.K."/>
        </authorList>
    </citation>
    <scope>NUCLEOTIDE SEQUENCE [LARGE SCALE GENOMIC DNA]</scope>
    <source>
        <strain evidence="2 3">JCP7719</strain>
    </source>
</reference>
<evidence type="ECO:0000313" key="2">
    <source>
        <dbReference type="EMBL" id="EPI50318.1"/>
    </source>
</evidence>
<protein>
    <submittedName>
        <fullName evidence="2">Uncharacterized protein</fullName>
    </submittedName>
</protein>
<proteinExistence type="predicted"/>
<dbReference type="HOGENOM" id="CLU_2391134_0_0_11"/>
<name>S4GLK9_9BIFI</name>
<feature type="region of interest" description="Disordered" evidence="1">
    <location>
        <begin position="21"/>
        <end position="66"/>
    </location>
</feature>
<accession>S4GLK9</accession>
<comment type="caution">
    <text evidence="2">The sequence shown here is derived from an EMBL/GenBank/DDBJ whole genome shotgun (WGS) entry which is preliminary data.</text>
</comment>